<sequence length="225" mass="24794">MPLQSRLDFGSSQGQPGTSGSNCNSTPSSSQPHRIRQSPSQHGNLISPSPDSRRQLSINTTPVPSKRVVEVLDGSSEDERVQPEKKKQKKKPAKKKKKPTEKQPTKTETGSTFVTKDTLRANSDGENAKVKPRATKTDHSGLHGYYGEPDWDEGDDRDLPPLSYPCSWCWYFSILRHFDNGLHTSPGISAAILPHFLWPNVCDINSSRGPLQSTLSKISSVCLGE</sequence>
<evidence type="ECO:0000313" key="3">
    <source>
        <dbReference type="Proteomes" id="UP000001072"/>
    </source>
</evidence>
<feature type="compositionally biased region" description="Low complexity" evidence="1">
    <location>
        <begin position="10"/>
        <end position="30"/>
    </location>
</feature>
<feature type="compositionally biased region" description="Polar residues" evidence="1">
    <location>
        <begin position="37"/>
        <end position="63"/>
    </location>
</feature>
<evidence type="ECO:0000256" key="1">
    <source>
        <dbReference type="SAM" id="MobiDB-lite"/>
    </source>
</evidence>
<keyword evidence="3" id="KW-1185">Reference proteome</keyword>
<dbReference type="EMBL" id="GL883124">
    <property type="protein sequence ID" value="EGG03554.1"/>
    <property type="molecule type" value="Genomic_DNA"/>
</dbReference>
<protein>
    <submittedName>
        <fullName evidence="2">Uncharacterized protein</fullName>
    </submittedName>
</protein>
<organism evidence="3">
    <name type="scientific">Melampsora larici-populina (strain 98AG31 / pathotype 3-4-7)</name>
    <name type="common">Poplar leaf rust fungus</name>
    <dbReference type="NCBI Taxonomy" id="747676"/>
    <lineage>
        <taxon>Eukaryota</taxon>
        <taxon>Fungi</taxon>
        <taxon>Dikarya</taxon>
        <taxon>Basidiomycota</taxon>
        <taxon>Pucciniomycotina</taxon>
        <taxon>Pucciniomycetes</taxon>
        <taxon>Pucciniales</taxon>
        <taxon>Melampsoraceae</taxon>
        <taxon>Melampsora</taxon>
    </lineage>
</organism>
<dbReference type="GeneID" id="18923679"/>
<dbReference type="HOGENOM" id="CLU_1230182_0_0_1"/>
<dbReference type="KEGG" id="mlr:MELLADRAFT_109178"/>
<dbReference type="VEuPathDB" id="FungiDB:MELLADRAFT_109178"/>
<dbReference type="InParanoid" id="F4RVM5"/>
<evidence type="ECO:0000313" key="2">
    <source>
        <dbReference type="EMBL" id="EGG03554.1"/>
    </source>
</evidence>
<reference evidence="3" key="1">
    <citation type="journal article" date="2011" name="Proc. Natl. Acad. Sci. U.S.A.">
        <title>Obligate biotrophy features unraveled by the genomic analysis of rust fungi.</title>
        <authorList>
            <person name="Duplessis S."/>
            <person name="Cuomo C.A."/>
            <person name="Lin Y.-C."/>
            <person name="Aerts A."/>
            <person name="Tisserant E."/>
            <person name="Veneault-Fourrey C."/>
            <person name="Joly D.L."/>
            <person name="Hacquard S."/>
            <person name="Amselem J."/>
            <person name="Cantarel B.L."/>
            <person name="Chiu R."/>
            <person name="Coutinho P.M."/>
            <person name="Feau N."/>
            <person name="Field M."/>
            <person name="Frey P."/>
            <person name="Gelhaye E."/>
            <person name="Goldberg J."/>
            <person name="Grabherr M.G."/>
            <person name="Kodira C.D."/>
            <person name="Kohler A."/>
            <person name="Kuees U."/>
            <person name="Lindquist E.A."/>
            <person name="Lucas S.M."/>
            <person name="Mago R."/>
            <person name="Mauceli E."/>
            <person name="Morin E."/>
            <person name="Murat C."/>
            <person name="Pangilinan J.L."/>
            <person name="Park R."/>
            <person name="Pearson M."/>
            <person name="Quesneville H."/>
            <person name="Rouhier N."/>
            <person name="Sakthikumar S."/>
            <person name="Salamov A.A."/>
            <person name="Schmutz J."/>
            <person name="Selles B."/>
            <person name="Shapiro H."/>
            <person name="Tanguay P."/>
            <person name="Tuskan G.A."/>
            <person name="Henrissat B."/>
            <person name="Van de Peer Y."/>
            <person name="Rouze P."/>
            <person name="Ellis J.G."/>
            <person name="Dodds P.N."/>
            <person name="Schein J.E."/>
            <person name="Zhong S."/>
            <person name="Hamelin R.C."/>
            <person name="Grigoriev I.V."/>
            <person name="Szabo L.J."/>
            <person name="Martin F."/>
        </authorList>
    </citation>
    <scope>NUCLEOTIDE SEQUENCE [LARGE SCALE GENOMIC DNA]</scope>
    <source>
        <strain evidence="3">98AG31 / pathotype 3-4-7</strain>
    </source>
</reference>
<feature type="compositionally biased region" description="Basic residues" evidence="1">
    <location>
        <begin position="86"/>
        <end position="99"/>
    </location>
</feature>
<dbReference type="Proteomes" id="UP000001072">
    <property type="component" value="Unassembled WGS sequence"/>
</dbReference>
<dbReference type="AlphaFoldDB" id="F4RVM5"/>
<dbReference type="RefSeq" id="XP_007413348.1">
    <property type="nucleotide sequence ID" value="XM_007413286.1"/>
</dbReference>
<gene>
    <name evidence="2" type="ORF">MELLADRAFT_109178</name>
</gene>
<proteinExistence type="predicted"/>
<accession>F4RVM5</accession>
<feature type="region of interest" description="Disordered" evidence="1">
    <location>
        <begin position="124"/>
        <end position="143"/>
    </location>
</feature>
<feature type="region of interest" description="Disordered" evidence="1">
    <location>
        <begin position="1"/>
        <end position="118"/>
    </location>
</feature>
<name>F4RVM5_MELLP</name>